<feature type="active site" evidence="9">
    <location>
        <position position="267"/>
    </location>
</feature>
<dbReference type="PIRSF" id="PIRSF017250">
    <property type="entry name" value="tRNA_splic_SEN34"/>
    <property type="match status" value="1"/>
</dbReference>
<evidence type="ECO:0000256" key="3">
    <source>
        <dbReference type="ARBA" id="ARBA00022694"/>
    </source>
</evidence>
<dbReference type="Gene3D" id="3.40.1350.10">
    <property type="match status" value="1"/>
</dbReference>
<dbReference type="InterPro" id="IPR036167">
    <property type="entry name" value="tRNA_intron_Endo_cat-like_sf"/>
</dbReference>
<dbReference type="InterPro" id="IPR011856">
    <property type="entry name" value="tRNA_endonuc-like_dom_sf"/>
</dbReference>
<evidence type="ECO:0000256" key="6">
    <source>
        <dbReference type="ARBA" id="ARBA00062123"/>
    </source>
</evidence>
<gene>
    <name evidence="12" type="ORF">BON22_3162</name>
</gene>
<keyword evidence="12" id="KW-0255">Endonuclease</keyword>
<evidence type="ECO:0000256" key="9">
    <source>
        <dbReference type="PIRSR" id="PIRSR017250-50"/>
    </source>
</evidence>
<feature type="active site" evidence="9">
    <location>
        <position position="236"/>
    </location>
</feature>
<dbReference type="FunFam" id="3.40.1350.10:FF:000008">
    <property type="entry name" value="tRNA-splicing endonuclease subunit Sen34"/>
    <property type="match status" value="1"/>
</dbReference>
<dbReference type="CDD" id="cd22363">
    <property type="entry name" value="tRNA-intron_lyase_C"/>
    <property type="match status" value="1"/>
</dbReference>
<dbReference type="GO" id="GO:0003676">
    <property type="term" value="F:nucleic acid binding"/>
    <property type="evidence" value="ECO:0007669"/>
    <property type="project" value="InterPro"/>
</dbReference>
<keyword evidence="4 8" id="KW-0456">Lyase</keyword>
<evidence type="ECO:0000313" key="13">
    <source>
        <dbReference type="Proteomes" id="UP000189513"/>
    </source>
</evidence>
<dbReference type="InterPro" id="IPR016690">
    <property type="entry name" value="TSEN34"/>
</dbReference>
<dbReference type="InterPro" id="IPR006676">
    <property type="entry name" value="tRNA_splic"/>
</dbReference>
<evidence type="ECO:0000259" key="11">
    <source>
        <dbReference type="Pfam" id="PF26577"/>
    </source>
</evidence>
<dbReference type="VEuPathDB" id="FungiDB:BON22_3162"/>
<comment type="subunit">
    <text evidence="6">Heterotetramer composed of SEN2, SEN15, SEN34 and SEN54. Interacts directly with SEN15.</text>
</comment>
<feature type="domain" description="tRNA intron endonuclease catalytic" evidence="10">
    <location>
        <begin position="201"/>
        <end position="282"/>
    </location>
</feature>
<dbReference type="SUPFAM" id="SSF53032">
    <property type="entry name" value="tRNA-intron endonuclease catalytic domain-like"/>
    <property type="match status" value="1"/>
</dbReference>
<keyword evidence="13" id="KW-1185">Reference proteome</keyword>
<dbReference type="InterPro" id="IPR006677">
    <property type="entry name" value="tRNA_intron_Endonuc_cat-like"/>
</dbReference>
<evidence type="ECO:0000256" key="1">
    <source>
        <dbReference type="ARBA" id="ARBA00008078"/>
    </source>
</evidence>
<keyword evidence="3 8" id="KW-0819">tRNA processing</keyword>
<evidence type="ECO:0000256" key="5">
    <source>
        <dbReference type="ARBA" id="ARBA00059865"/>
    </source>
</evidence>
<evidence type="ECO:0000313" key="12">
    <source>
        <dbReference type="EMBL" id="ONH67189.1"/>
    </source>
</evidence>
<comment type="similarity">
    <text evidence="1 8">Belongs to the tRNA-intron endonuclease family.</text>
</comment>
<dbReference type="GO" id="GO:0000213">
    <property type="term" value="F:tRNA-intron lyase activity"/>
    <property type="evidence" value="ECO:0007669"/>
    <property type="project" value="UniProtKB-UniRule"/>
</dbReference>
<comment type="function">
    <text evidence="5">Constitutes one of the two catalytic subunit of the tRNA-splicing endonuclease complex, a complex responsible for identification and cleavage of the splice sites in pre-tRNA. It cleaves pre-tRNA at the 5'- and 3'-splice sites to release the intron. The products are an intron and two tRNA half-molecules bearing 2',3'-cyclic phosphate and 5'-OH termini. There are no conserved sequences at the splice sites, but the intron is invariably located at the same site in the gene, placing the splice sites an invariant distance from the constant structural features of the tRNA body. It probably carries the active site for 3'-splice site cleavage.</text>
</comment>
<dbReference type="PANTHER" id="PTHR13070:SF0">
    <property type="entry name" value="TRNA-SPLICING ENDONUCLEASE SUBUNIT SEN34"/>
    <property type="match status" value="1"/>
</dbReference>
<dbReference type="EMBL" id="MPUK01000005">
    <property type="protein sequence ID" value="ONH67189.1"/>
    <property type="molecule type" value="Genomic_DNA"/>
</dbReference>
<proteinExistence type="inferred from homology"/>
<dbReference type="GO" id="GO:0000214">
    <property type="term" value="C:tRNA-intron endonuclease complex"/>
    <property type="evidence" value="ECO:0007669"/>
    <property type="project" value="UniProtKB-UniRule"/>
</dbReference>
<dbReference type="PANTHER" id="PTHR13070">
    <property type="entry name" value="TRNA-SPLICING ENDONUCLEASE SUBUNIT SEN34-RELATED"/>
    <property type="match status" value="1"/>
</dbReference>
<dbReference type="OMA" id="RTFSLEW"/>
<evidence type="ECO:0000259" key="10">
    <source>
        <dbReference type="Pfam" id="PF01974"/>
    </source>
</evidence>
<evidence type="ECO:0000256" key="4">
    <source>
        <dbReference type="ARBA" id="ARBA00023239"/>
    </source>
</evidence>
<feature type="domain" description="TSEN34 N-terminal" evidence="11">
    <location>
        <begin position="31"/>
        <end position="98"/>
    </location>
</feature>
<evidence type="ECO:0000256" key="8">
    <source>
        <dbReference type="PIRNR" id="PIRNR017250"/>
    </source>
</evidence>
<dbReference type="EC" id="4.6.1.16" evidence="2 8"/>
<reference evidence="13" key="1">
    <citation type="journal article" date="2017" name="Genome Announc.">
        <title>Genome sequences of Cyberlindnera fabianii 65, Pichia kudriavzevii 129, and Saccharomyces cerevisiae 131 isolated from fermented masau fruits in Zimbabwe.</title>
        <authorList>
            <person name="van Rijswijck I.M.H."/>
            <person name="Derks M.F.L."/>
            <person name="Abee T."/>
            <person name="de Ridder D."/>
            <person name="Smid E.J."/>
        </authorList>
    </citation>
    <scope>NUCLEOTIDE SEQUENCE [LARGE SCALE GENOMIC DNA]</scope>
    <source>
        <strain evidence="13">65</strain>
    </source>
</reference>
<dbReference type="GO" id="GO:0000379">
    <property type="term" value="P:tRNA-type intron splice site recognition and cleavage"/>
    <property type="evidence" value="ECO:0007669"/>
    <property type="project" value="UniProtKB-UniRule"/>
</dbReference>
<sequence length="291" mass="32344">MTWPQPAAYMTHTKASGALFAKHKHIDQALIHISLVAGKPLLFSLDDIKKARELGIVGTLVGTLPAAPQQNLFQGVPLQLMLEECAWLIHHGHAFIVPDKQFIKDLLASLTDDEIAEMEALRQQQLDQERKIKAKEYQQKMVKRGVVNPKQNDALLEQALPVTIPDTASHLPNHALLERVYSNSTSTQERIIRQLGISSLSYAVFDTLKSRGYFLASGLRFGTHFIAYPGDPLRFHAHLIVNPIDYDEDIGLMNVVGGGRLATGVKKLLTIGSTDDEEEVKFFSIEWAGFG</sequence>
<comment type="caution">
    <text evidence="12">The sequence shown here is derived from an EMBL/GenBank/DDBJ whole genome shotgun (WGS) entry which is preliminary data.</text>
</comment>
<dbReference type="STRING" id="36022.A0A1V2L5J7"/>
<evidence type="ECO:0000256" key="2">
    <source>
        <dbReference type="ARBA" id="ARBA00012573"/>
    </source>
</evidence>
<dbReference type="NCBIfam" id="TIGR00324">
    <property type="entry name" value="endA"/>
    <property type="match status" value="1"/>
</dbReference>
<keyword evidence="12" id="KW-0540">Nuclease</keyword>
<name>A0A1V2L5J7_CYBFA</name>
<dbReference type="Pfam" id="PF26577">
    <property type="entry name" value="TSEN34_N"/>
    <property type="match status" value="1"/>
</dbReference>
<feature type="active site" evidence="9">
    <location>
        <position position="228"/>
    </location>
</feature>
<keyword evidence="12" id="KW-0378">Hydrolase</keyword>
<dbReference type="InterPro" id="IPR059049">
    <property type="entry name" value="TSEN34_N"/>
</dbReference>
<accession>A0A1V2L5J7</accession>
<dbReference type="AlphaFoldDB" id="A0A1V2L5J7"/>
<dbReference type="Pfam" id="PF01974">
    <property type="entry name" value="tRNA_int_endo"/>
    <property type="match status" value="1"/>
</dbReference>
<protein>
    <recommendedName>
        <fullName evidence="7 8">tRNA-splicing endonuclease subunit Sen34</fullName>
        <ecNumber evidence="2 8">4.6.1.16</ecNumber>
    </recommendedName>
</protein>
<organism evidence="12 13">
    <name type="scientific">Cyberlindnera fabianii</name>
    <name type="common">Yeast</name>
    <name type="synonym">Hansenula fabianii</name>
    <dbReference type="NCBI Taxonomy" id="36022"/>
    <lineage>
        <taxon>Eukaryota</taxon>
        <taxon>Fungi</taxon>
        <taxon>Dikarya</taxon>
        <taxon>Ascomycota</taxon>
        <taxon>Saccharomycotina</taxon>
        <taxon>Saccharomycetes</taxon>
        <taxon>Phaffomycetales</taxon>
        <taxon>Phaffomycetaceae</taxon>
        <taxon>Cyberlindnera</taxon>
    </lineage>
</organism>
<evidence type="ECO:0000256" key="7">
    <source>
        <dbReference type="ARBA" id="ARBA00070870"/>
    </source>
</evidence>
<dbReference type="Proteomes" id="UP000189513">
    <property type="component" value="Unassembled WGS sequence"/>
</dbReference>